<organism evidence="1 2">
    <name type="scientific">Araneus ventricosus</name>
    <name type="common">Orbweaver spider</name>
    <name type="synonym">Epeira ventricosa</name>
    <dbReference type="NCBI Taxonomy" id="182803"/>
    <lineage>
        <taxon>Eukaryota</taxon>
        <taxon>Metazoa</taxon>
        <taxon>Ecdysozoa</taxon>
        <taxon>Arthropoda</taxon>
        <taxon>Chelicerata</taxon>
        <taxon>Arachnida</taxon>
        <taxon>Araneae</taxon>
        <taxon>Araneomorphae</taxon>
        <taxon>Entelegynae</taxon>
        <taxon>Araneoidea</taxon>
        <taxon>Araneidae</taxon>
        <taxon>Araneus</taxon>
    </lineage>
</organism>
<evidence type="ECO:0000313" key="1">
    <source>
        <dbReference type="EMBL" id="GBL90550.1"/>
    </source>
</evidence>
<name>A0A4Y2BEA7_ARAVE</name>
<dbReference type="EMBL" id="BGPR01000072">
    <property type="protein sequence ID" value="GBL90550.1"/>
    <property type="molecule type" value="Genomic_DNA"/>
</dbReference>
<dbReference type="Proteomes" id="UP000499080">
    <property type="component" value="Unassembled WGS sequence"/>
</dbReference>
<proteinExistence type="predicted"/>
<reference evidence="1 2" key="1">
    <citation type="journal article" date="2019" name="Sci. Rep.">
        <title>Orb-weaving spider Araneus ventricosus genome elucidates the spidroin gene catalogue.</title>
        <authorList>
            <person name="Kono N."/>
            <person name="Nakamura H."/>
            <person name="Ohtoshi R."/>
            <person name="Moran D.A.P."/>
            <person name="Shinohara A."/>
            <person name="Yoshida Y."/>
            <person name="Fujiwara M."/>
            <person name="Mori M."/>
            <person name="Tomita M."/>
            <person name="Arakawa K."/>
        </authorList>
    </citation>
    <scope>NUCLEOTIDE SEQUENCE [LARGE SCALE GENOMIC DNA]</scope>
</reference>
<gene>
    <name evidence="1" type="ORF">AVEN_179464_1</name>
</gene>
<dbReference type="OrthoDB" id="10056585at2759"/>
<comment type="caution">
    <text evidence="1">The sequence shown here is derived from an EMBL/GenBank/DDBJ whole genome shotgun (WGS) entry which is preliminary data.</text>
</comment>
<evidence type="ECO:0000313" key="2">
    <source>
        <dbReference type="Proteomes" id="UP000499080"/>
    </source>
</evidence>
<sequence>MVLSHGQAVVERGFFIKNIEDENLKVESYVAKRLILDELKKCGGVGNVKITRKLRLYAKNAHNKYVENIDEQKLQCQNDEKNKKRKRITDELNDLK</sequence>
<protein>
    <submittedName>
        <fullName evidence="1">Uncharacterized protein</fullName>
    </submittedName>
</protein>
<dbReference type="AlphaFoldDB" id="A0A4Y2BEA7"/>
<keyword evidence="2" id="KW-1185">Reference proteome</keyword>
<accession>A0A4Y2BEA7</accession>